<dbReference type="PANTHER" id="PTHR11668:SF290">
    <property type="entry name" value="SERINE_THREONINE SPECIFIC PROTEIN PHOSPHATASES DOMAIN-CONTAINING PROTEIN"/>
    <property type="match status" value="1"/>
</dbReference>
<dbReference type="SMART" id="SM00156">
    <property type="entry name" value="PP2Ac"/>
    <property type="match status" value="1"/>
</dbReference>
<dbReference type="GO" id="GO:0005634">
    <property type="term" value="C:nucleus"/>
    <property type="evidence" value="ECO:0007669"/>
    <property type="project" value="TreeGrafter"/>
</dbReference>
<reference evidence="5" key="1">
    <citation type="submission" date="2011-07" db="EMBL/GenBank/DDBJ databases">
        <authorList>
            <consortium name="Caenorhabditis brenneri Sequencing and Analysis Consortium"/>
            <person name="Wilson R.K."/>
        </authorList>
    </citation>
    <scope>NUCLEOTIDE SEQUENCE [LARGE SCALE GENOMIC DNA]</scope>
    <source>
        <strain evidence="5">PB2801</strain>
    </source>
</reference>
<dbReference type="PRINTS" id="PR00114">
    <property type="entry name" value="STPHPHTASE"/>
</dbReference>
<dbReference type="HOGENOM" id="CLU_018073_0_0_1"/>
<evidence type="ECO:0000256" key="2">
    <source>
        <dbReference type="SAM" id="SignalP"/>
    </source>
</evidence>
<dbReference type="FunCoup" id="G0P9V5">
    <property type="interactions" value="2119"/>
</dbReference>
<dbReference type="STRING" id="135651.G0P9V5"/>
<dbReference type="InterPro" id="IPR004843">
    <property type="entry name" value="Calcineurin-like_PHP"/>
</dbReference>
<dbReference type="CDD" id="cd00144">
    <property type="entry name" value="MPP_PPP_family"/>
    <property type="match status" value="1"/>
</dbReference>
<name>G0P9V5_CAEBE</name>
<dbReference type="AlphaFoldDB" id="G0P9V5"/>
<evidence type="ECO:0000259" key="3">
    <source>
        <dbReference type="SMART" id="SM00156"/>
    </source>
</evidence>
<keyword evidence="1" id="KW-1133">Transmembrane helix</keyword>
<dbReference type="InterPro" id="IPR050341">
    <property type="entry name" value="PP1_catalytic_subunit"/>
</dbReference>
<dbReference type="EMBL" id="GL380158">
    <property type="protein sequence ID" value="EGT48751.1"/>
    <property type="molecule type" value="Genomic_DNA"/>
</dbReference>
<feature type="chain" id="PRO_5003407144" description="Serine/threonine specific protein phosphatases domain-containing protein" evidence="2">
    <location>
        <begin position="23"/>
        <end position="603"/>
    </location>
</feature>
<keyword evidence="2" id="KW-0732">Signal</keyword>
<dbReference type="PANTHER" id="PTHR11668">
    <property type="entry name" value="SERINE/THREONINE PROTEIN PHOSPHATASE"/>
    <property type="match status" value="1"/>
</dbReference>
<dbReference type="eggNOG" id="KOG0374">
    <property type="taxonomic scope" value="Eukaryota"/>
</dbReference>
<keyword evidence="1" id="KW-0472">Membrane</keyword>
<evidence type="ECO:0000313" key="5">
    <source>
        <dbReference type="Proteomes" id="UP000008068"/>
    </source>
</evidence>
<keyword evidence="5" id="KW-1185">Reference proteome</keyword>
<evidence type="ECO:0000256" key="1">
    <source>
        <dbReference type="SAM" id="Phobius"/>
    </source>
</evidence>
<protein>
    <recommendedName>
        <fullName evidence="3">Serine/threonine specific protein phosphatases domain-containing protein</fullName>
    </recommendedName>
</protein>
<dbReference type="OrthoDB" id="5860751at2759"/>
<dbReference type="InParanoid" id="G0P9V5"/>
<keyword evidence="1" id="KW-0812">Transmembrane</keyword>
<organism evidence="5">
    <name type="scientific">Caenorhabditis brenneri</name>
    <name type="common">Nematode worm</name>
    <dbReference type="NCBI Taxonomy" id="135651"/>
    <lineage>
        <taxon>Eukaryota</taxon>
        <taxon>Metazoa</taxon>
        <taxon>Ecdysozoa</taxon>
        <taxon>Nematoda</taxon>
        <taxon>Chromadorea</taxon>
        <taxon>Rhabditida</taxon>
        <taxon>Rhabditina</taxon>
        <taxon>Rhabditomorpha</taxon>
        <taxon>Rhabditoidea</taxon>
        <taxon>Rhabditidae</taxon>
        <taxon>Peloderinae</taxon>
        <taxon>Caenorhabditis</taxon>
    </lineage>
</organism>
<dbReference type="Gene3D" id="3.60.21.10">
    <property type="match status" value="1"/>
</dbReference>
<dbReference type="GO" id="GO:0004722">
    <property type="term" value="F:protein serine/threonine phosphatase activity"/>
    <property type="evidence" value="ECO:0007669"/>
    <property type="project" value="TreeGrafter"/>
</dbReference>
<dbReference type="InterPro" id="IPR029052">
    <property type="entry name" value="Metallo-depent_PP-like"/>
</dbReference>
<dbReference type="Pfam" id="PF00149">
    <property type="entry name" value="Metallophos"/>
    <property type="match status" value="1"/>
</dbReference>
<proteinExistence type="predicted"/>
<sequence>MKMFKNECIILLLIGIALETSATKFNNSNLISNYDEPNDPKALICYSKLDKSRVVRCKTACVQKTLITRYKIRKEYEFDFHYRIGCESNTYTPTLRSIQCSSDKRNGQNYEVEYSIKGNDNRNPRVFIRKKCCFHSYCNEPDHNFRRYWYQRKKSMIVIMREKYSSRHILPYFVLFLVISLTIYGVLSMILSWVKAKKEAESGEKCRELEQELIAESPFLEGSIQETGIELTGRLTLKETSYLLAHLPDHDIVKDSRMKSMSTEESTKEMKTTKLIKAVESKAVVGGKSLRKVFIKPPLKSKAAGWGHNLWKTVRTINSPNDLLYRMIEHGPYQYPFTALELLSLFEETASLMSNEPSLLQIEADITVIGDIRGKYVDLHRWLQLTGWPPQNRILFLGGIIDSDEAGSVECLALICSLKCRFPKHVFILRGEPEVSPFQMSERLHPVITRAVQSCIRRMCSHIPFAAIIGKSVLAVYSGFSPMIREKAHIHNLFRPVIPENLNSVERHIIFNQPSSQVKMYRPNPNAEGDFFGKQAVIRACKAMKCNVMIRGQSYVPFGYLPCWNNRLINLWSAPGYGSNYGAVLHVSKELIITPILMEKQQN</sequence>
<dbReference type="InterPro" id="IPR006186">
    <property type="entry name" value="Ser/Thr-sp_prot-phosphatase"/>
</dbReference>
<dbReference type="Proteomes" id="UP000008068">
    <property type="component" value="Unassembled WGS sequence"/>
</dbReference>
<dbReference type="OMA" id="SCIKRMC"/>
<gene>
    <name evidence="4" type="ORF">CAEBREN_19262</name>
</gene>
<dbReference type="GO" id="GO:0005737">
    <property type="term" value="C:cytoplasm"/>
    <property type="evidence" value="ECO:0007669"/>
    <property type="project" value="TreeGrafter"/>
</dbReference>
<feature type="signal peptide" evidence="2">
    <location>
        <begin position="1"/>
        <end position="22"/>
    </location>
</feature>
<accession>G0P9V5</accession>
<feature type="domain" description="Serine/threonine specific protein phosphatases" evidence="3">
    <location>
        <begin position="337"/>
        <end position="602"/>
    </location>
</feature>
<dbReference type="SUPFAM" id="SSF56300">
    <property type="entry name" value="Metallo-dependent phosphatases"/>
    <property type="match status" value="1"/>
</dbReference>
<evidence type="ECO:0000313" key="4">
    <source>
        <dbReference type="EMBL" id="EGT48751.1"/>
    </source>
</evidence>
<feature type="transmembrane region" description="Helical" evidence="1">
    <location>
        <begin position="169"/>
        <end position="194"/>
    </location>
</feature>